<feature type="non-terminal residue" evidence="1">
    <location>
        <position position="1"/>
    </location>
</feature>
<dbReference type="AlphaFoldDB" id="A0A9W4NY56"/>
<dbReference type="Proteomes" id="UP001154252">
    <property type="component" value="Unassembled WGS sequence"/>
</dbReference>
<protein>
    <submittedName>
        <fullName evidence="1">Uncharacterized protein</fullName>
    </submittedName>
</protein>
<evidence type="ECO:0000313" key="2">
    <source>
        <dbReference type="Proteomes" id="UP001154252"/>
    </source>
</evidence>
<proteinExistence type="predicted"/>
<keyword evidence="2" id="KW-1185">Reference proteome</keyword>
<gene>
    <name evidence="1" type="ORF">PEGY_LOCUS341</name>
</gene>
<accession>A0A9W4NY56</accession>
<dbReference type="EMBL" id="CAJVRC010000508">
    <property type="protein sequence ID" value="CAG8883300.1"/>
    <property type="molecule type" value="Genomic_DNA"/>
</dbReference>
<comment type="caution">
    <text evidence="1">The sequence shown here is derived from an EMBL/GenBank/DDBJ whole genome shotgun (WGS) entry which is preliminary data.</text>
</comment>
<organism evidence="1 2">
    <name type="scientific">Penicillium egyptiacum</name>
    <dbReference type="NCBI Taxonomy" id="1303716"/>
    <lineage>
        <taxon>Eukaryota</taxon>
        <taxon>Fungi</taxon>
        <taxon>Dikarya</taxon>
        <taxon>Ascomycota</taxon>
        <taxon>Pezizomycotina</taxon>
        <taxon>Eurotiomycetes</taxon>
        <taxon>Eurotiomycetidae</taxon>
        <taxon>Eurotiales</taxon>
        <taxon>Aspergillaceae</taxon>
        <taxon>Penicillium</taxon>
    </lineage>
</organism>
<name>A0A9W4NY56_9EURO</name>
<evidence type="ECO:0000313" key="1">
    <source>
        <dbReference type="EMBL" id="CAG8883300.1"/>
    </source>
</evidence>
<feature type="non-terminal residue" evidence="1">
    <location>
        <position position="48"/>
    </location>
</feature>
<reference evidence="1" key="1">
    <citation type="submission" date="2021-07" db="EMBL/GenBank/DDBJ databases">
        <authorList>
            <person name="Branca A.L. A."/>
        </authorList>
    </citation>
    <scope>NUCLEOTIDE SEQUENCE</scope>
</reference>
<sequence>AVTPAIDSTLDQSTLAPQSRIQLCQRPTDGIAFGFIDQPVPAILVLTA</sequence>